<dbReference type="EMBL" id="RXNS01000003">
    <property type="protein sequence ID" value="RTR06117.1"/>
    <property type="molecule type" value="Genomic_DNA"/>
</dbReference>
<dbReference type="SUPFAM" id="SSF55961">
    <property type="entry name" value="Bet v1-like"/>
    <property type="match status" value="1"/>
</dbReference>
<dbReference type="Proteomes" id="UP000267400">
    <property type="component" value="Unassembled WGS sequence"/>
</dbReference>
<evidence type="ECO:0000313" key="1">
    <source>
        <dbReference type="EMBL" id="RTR06117.1"/>
    </source>
</evidence>
<protein>
    <submittedName>
        <fullName evidence="1">Polyketide cyclase</fullName>
    </submittedName>
</protein>
<dbReference type="InterPro" id="IPR019587">
    <property type="entry name" value="Polyketide_cyclase/dehydratase"/>
</dbReference>
<evidence type="ECO:0000313" key="2">
    <source>
        <dbReference type="Proteomes" id="UP000267400"/>
    </source>
</evidence>
<dbReference type="Pfam" id="PF10604">
    <property type="entry name" value="Polyketide_cyc2"/>
    <property type="match status" value="1"/>
</dbReference>
<name>A0A3S0KSU4_9GAMM</name>
<dbReference type="CDD" id="cd07824">
    <property type="entry name" value="SRPBCC_6"/>
    <property type="match status" value="1"/>
</dbReference>
<dbReference type="OrthoDB" id="5402478at2"/>
<reference evidence="1 2" key="1">
    <citation type="submission" date="2018-12" db="EMBL/GenBank/DDBJ databases">
        <authorList>
            <person name="Yu L."/>
        </authorList>
    </citation>
    <scope>NUCLEOTIDE SEQUENCE [LARGE SCALE GENOMIC DNA]</scope>
    <source>
        <strain evidence="1 2">11S</strain>
    </source>
</reference>
<dbReference type="InterPro" id="IPR023393">
    <property type="entry name" value="START-like_dom_sf"/>
</dbReference>
<keyword evidence="2" id="KW-1185">Reference proteome</keyword>
<accession>A0A3S0KSU4</accession>
<dbReference type="Gene3D" id="3.30.530.20">
    <property type="match status" value="1"/>
</dbReference>
<proteinExistence type="predicted"/>
<organism evidence="1 2">
    <name type="scientific">Halomonas nitroreducens</name>
    <dbReference type="NCBI Taxonomy" id="447425"/>
    <lineage>
        <taxon>Bacteria</taxon>
        <taxon>Pseudomonadati</taxon>
        <taxon>Pseudomonadota</taxon>
        <taxon>Gammaproteobacteria</taxon>
        <taxon>Oceanospirillales</taxon>
        <taxon>Halomonadaceae</taxon>
        <taxon>Halomonas</taxon>
    </lineage>
</organism>
<dbReference type="AlphaFoldDB" id="A0A3S0KSU4"/>
<gene>
    <name evidence="1" type="ORF">EKG36_04070</name>
</gene>
<sequence length="161" mass="19123">MTLYRFVTRWRLEAPIDRVYQALSHPTQWPGWWPGLIEVEPLARGDRRGIGRRYRYTWQSRLGYRLRFAICVTRVRPPTLIEAEARGDLEGVGRWELREIRDGTEVRYHWQVRTRPRWMNLLAPLARPVFTWSHHTMMRRGELGLAGHLGVRLLASAPVRE</sequence>
<comment type="caution">
    <text evidence="1">The sequence shown here is derived from an EMBL/GenBank/DDBJ whole genome shotgun (WGS) entry which is preliminary data.</text>
</comment>